<dbReference type="AlphaFoldDB" id="A0ABD2GLD7"/>
<sequence length="47" mass="5368">MCTTMMVLTTIALLLRHHFFNKISPQKESVEKDVPYMKSNGATETPK</sequence>
<proteinExistence type="predicted"/>
<keyword evidence="1" id="KW-0732">Signal</keyword>
<reference evidence="2 3" key="2">
    <citation type="journal article" date="2024" name="G3 (Bethesda)">
        <title>The genome of the cryopelagic Antarctic bald notothen, Trematomus borchgrevinki.</title>
        <authorList>
            <person name="Rayamajhi N."/>
            <person name="Rivera-Colon A.G."/>
            <person name="Minhas B.F."/>
            <person name="Cheng C.C."/>
            <person name="Catchen J.M."/>
        </authorList>
    </citation>
    <scope>NUCLEOTIDE SEQUENCE [LARGE SCALE GENOMIC DNA]</scope>
    <source>
        <strain evidence="2">AGRC-2024</strain>
    </source>
</reference>
<evidence type="ECO:0000313" key="3">
    <source>
        <dbReference type="Proteomes" id="UP001619887"/>
    </source>
</evidence>
<evidence type="ECO:0000256" key="1">
    <source>
        <dbReference type="SAM" id="SignalP"/>
    </source>
</evidence>
<name>A0ABD2GLD7_PAGBO</name>
<keyword evidence="3" id="KW-1185">Reference proteome</keyword>
<evidence type="ECO:0000313" key="2">
    <source>
        <dbReference type="EMBL" id="KAL3054063.1"/>
    </source>
</evidence>
<dbReference type="EMBL" id="JBIYXZ010002078">
    <property type="protein sequence ID" value="KAL3054063.1"/>
    <property type="molecule type" value="Genomic_DNA"/>
</dbReference>
<gene>
    <name evidence="2" type="ORF">OYC64_006404</name>
</gene>
<dbReference type="Pfam" id="PF15201">
    <property type="entry name" value="Rod_cone_degen"/>
    <property type="match status" value="1"/>
</dbReference>
<reference evidence="2 3" key="1">
    <citation type="journal article" date="2022" name="G3 (Bethesda)">
        <title>Evaluating Illumina-, Nanopore-, and PacBio-based genome assembly strategies with the bald notothen, Trematomus borchgrevinki.</title>
        <authorList>
            <person name="Rayamajhi N."/>
            <person name="Cheng C.C."/>
            <person name="Catchen J.M."/>
        </authorList>
    </citation>
    <scope>NUCLEOTIDE SEQUENCE [LARGE SCALE GENOMIC DNA]</scope>
    <source>
        <strain evidence="2">AGRC-2024</strain>
    </source>
</reference>
<organism evidence="2 3">
    <name type="scientific">Pagothenia borchgrevinki</name>
    <name type="common">Bald rockcod</name>
    <name type="synonym">Trematomus borchgrevinki</name>
    <dbReference type="NCBI Taxonomy" id="8213"/>
    <lineage>
        <taxon>Eukaryota</taxon>
        <taxon>Metazoa</taxon>
        <taxon>Chordata</taxon>
        <taxon>Craniata</taxon>
        <taxon>Vertebrata</taxon>
        <taxon>Euteleostomi</taxon>
        <taxon>Actinopterygii</taxon>
        <taxon>Neopterygii</taxon>
        <taxon>Teleostei</taxon>
        <taxon>Neoteleostei</taxon>
        <taxon>Acanthomorphata</taxon>
        <taxon>Eupercaria</taxon>
        <taxon>Perciformes</taxon>
        <taxon>Notothenioidei</taxon>
        <taxon>Nototheniidae</taxon>
        <taxon>Pagothenia</taxon>
    </lineage>
</organism>
<feature type="signal peptide" evidence="1">
    <location>
        <begin position="1"/>
        <end position="16"/>
    </location>
</feature>
<accession>A0ABD2GLD7</accession>
<feature type="chain" id="PRO_5044777038" evidence="1">
    <location>
        <begin position="17"/>
        <end position="47"/>
    </location>
</feature>
<dbReference type="InterPro" id="IPR027937">
    <property type="entry name" value="PRCD"/>
</dbReference>
<dbReference type="Proteomes" id="UP001619887">
    <property type="component" value="Unassembled WGS sequence"/>
</dbReference>
<comment type="caution">
    <text evidence="2">The sequence shown here is derived from an EMBL/GenBank/DDBJ whole genome shotgun (WGS) entry which is preliminary data.</text>
</comment>
<protein>
    <submittedName>
        <fullName evidence="2">Uncharacterized protein</fullName>
    </submittedName>
</protein>